<dbReference type="AlphaFoldDB" id="A0A2I0UY90"/>
<proteinExistence type="predicted"/>
<protein>
    <submittedName>
        <fullName evidence="1">Uncharacterized protein</fullName>
    </submittedName>
</protein>
<name>A0A2I0UY90_9BACI</name>
<dbReference type="EMBL" id="PDFK01000004">
    <property type="protein sequence ID" value="PKU51043.1"/>
    <property type="molecule type" value="Genomic_DNA"/>
</dbReference>
<reference evidence="1 2" key="1">
    <citation type="submission" date="2017-10" db="EMBL/GenBank/DDBJ databases">
        <title>Draft genome of Lysinibacillus fusiformis strain Juneja, a laboratory-derived pathogen of Drosophila melanogaster.</title>
        <authorList>
            <person name="Smith B.R."/>
            <person name="Unckless R.L."/>
        </authorList>
    </citation>
    <scope>NUCLEOTIDE SEQUENCE [LARGE SCALE GENOMIC DNA]</scope>
    <source>
        <strain evidence="1 2">Juneja</strain>
    </source>
</reference>
<organism evidence="1 2">
    <name type="scientific">Lysinibacillus fusiformis</name>
    <dbReference type="NCBI Taxonomy" id="28031"/>
    <lineage>
        <taxon>Bacteria</taxon>
        <taxon>Bacillati</taxon>
        <taxon>Bacillota</taxon>
        <taxon>Bacilli</taxon>
        <taxon>Bacillales</taxon>
        <taxon>Bacillaceae</taxon>
        <taxon>Lysinibacillus</taxon>
    </lineage>
</organism>
<comment type="caution">
    <text evidence="1">The sequence shown here is derived from an EMBL/GenBank/DDBJ whole genome shotgun (WGS) entry which is preliminary data.</text>
</comment>
<dbReference type="Proteomes" id="UP000234956">
    <property type="component" value="Unassembled WGS sequence"/>
</dbReference>
<accession>A0A2I0UY90</accession>
<gene>
    <name evidence="1" type="ORF">CRI88_15315</name>
</gene>
<evidence type="ECO:0000313" key="2">
    <source>
        <dbReference type="Proteomes" id="UP000234956"/>
    </source>
</evidence>
<evidence type="ECO:0000313" key="1">
    <source>
        <dbReference type="EMBL" id="PKU51043.1"/>
    </source>
</evidence>
<sequence length="64" mass="7357">MELQLDEVLFVMLKNSPFKDEAVGNPHSFFMLLYPYAFVPKVKRPLLRDAIAMFKKPSLLSNIG</sequence>